<organism evidence="8 9">
    <name type="scientific">Leucobacter chromiisoli</name>
    <dbReference type="NCBI Taxonomy" id="2796471"/>
    <lineage>
        <taxon>Bacteria</taxon>
        <taxon>Bacillati</taxon>
        <taxon>Actinomycetota</taxon>
        <taxon>Actinomycetes</taxon>
        <taxon>Micrococcales</taxon>
        <taxon>Microbacteriaceae</taxon>
        <taxon>Leucobacter</taxon>
    </lineage>
</organism>
<evidence type="ECO:0000256" key="5">
    <source>
        <dbReference type="ARBA" id="ARBA00023136"/>
    </source>
</evidence>
<accession>A0A934QAA6</accession>
<feature type="transmembrane region" description="Helical" evidence="7">
    <location>
        <begin position="253"/>
        <end position="275"/>
    </location>
</feature>
<feature type="transmembrane region" description="Helical" evidence="7">
    <location>
        <begin position="66"/>
        <end position="89"/>
    </location>
</feature>
<evidence type="ECO:0000313" key="9">
    <source>
        <dbReference type="Proteomes" id="UP000608530"/>
    </source>
</evidence>
<dbReference type="PANTHER" id="PTHR42770:SF11">
    <property type="entry name" value="INNER MEMBRANE TRANSPORT PROTEIN YBAT"/>
    <property type="match status" value="1"/>
</dbReference>
<feature type="transmembrane region" description="Helical" evidence="7">
    <location>
        <begin position="174"/>
        <end position="194"/>
    </location>
</feature>
<dbReference type="RefSeq" id="WP_200115789.1">
    <property type="nucleotide sequence ID" value="NZ_JAEHOH010000014.1"/>
</dbReference>
<name>A0A934QAA6_9MICO</name>
<feature type="transmembrane region" description="Helical" evidence="7">
    <location>
        <begin position="38"/>
        <end position="60"/>
    </location>
</feature>
<evidence type="ECO:0000256" key="7">
    <source>
        <dbReference type="SAM" id="Phobius"/>
    </source>
</evidence>
<comment type="subcellular location">
    <subcellularLocation>
        <location evidence="1">Cell membrane</location>
        <topology evidence="1">Multi-pass membrane protein</topology>
    </subcellularLocation>
</comment>
<reference evidence="8" key="1">
    <citation type="submission" date="2020-12" db="EMBL/GenBank/DDBJ databases">
        <title>Leucobacter sp. CAS1, isolated from Chromium sludge.</title>
        <authorList>
            <person name="Xu Z."/>
        </authorList>
    </citation>
    <scope>NUCLEOTIDE SEQUENCE</scope>
    <source>
        <strain evidence="8">CSA1</strain>
    </source>
</reference>
<dbReference type="InterPro" id="IPR002293">
    <property type="entry name" value="AA/rel_permease1"/>
</dbReference>
<feature type="transmembrane region" description="Helical" evidence="7">
    <location>
        <begin position="406"/>
        <end position="422"/>
    </location>
</feature>
<evidence type="ECO:0000256" key="2">
    <source>
        <dbReference type="ARBA" id="ARBA00022475"/>
    </source>
</evidence>
<dbReference type="GO" id="GO:0005886">
    <property type="term" value="C:plasma membrane"/>
    <property type="evidence" value="ECO:0007669"/>
    <property type="project" value="UniProtKB-SubCell"/>
</dbReference>
<gene>
    <name evidence="8" type="ORF">JD276_11470</name>
</gene>
<comment type="caution">
    <text evidence="8">The sequence shown here is derived from an EMBL/GenBank/DDBJ whole genome shotgun (WGS) entry which is preliminary data.</text>
</comment>
<keyword evidence="5 7" id="KW-0472">Membrane</keyword>
<feature type="transmembrane region" description="Helical" evidence="7">
    <location>
        <begin position="214"/>
        <end position="232"/>
    </location>
</feature>
<dbReference type="Proteomes" id="UP000608530">
    <property type="component" value="Unassembled WGS sequence"/>
</dbReference>
<dbReference type="GO" id="GO:0022857">
    <property type="term" value="F:transmembrane transporter activity"/>
    <property type="evidence" value="ECO:0007669"/>
    <property type="project" value="InterPro"/>
</dbReference>
<dbReference type="AlphaFoldDB" id="A0A934QAA6"/>
<feature type="transmembrane region" description="Helical" evidence="7">
    <location>
        <begin position="142"/>
        <end position="162"/>
    </location>
</feature>
<proteinExistence type="predicted"/>
<dbReference type="PIRSF" id="PIRSF006060">
    <property type="entry name" value="AA_transporter"/>
    <property type="match status" value="1"/>
</dbReference>
<protein>
    <submittedName>
        <fullName evidence="8">APC family permease</fullName>
    </submittedName>
</protein>
<dbReference type="InterPro" id="IPR050367">
    <property type="entry name" value="APC_superfamily"/>
</dbReference>
<evidence type="ECO:0000256" key="3">
    <source>
        <dbReference type="ARBA" id="ARBA00022692"/>
    </source>
</evidence>
<dbReference type="PANTHER" id="PTHR42770">
    <property type="entry name" value="AMINO ACID TRANSPORTER-RELATED"/>
    <property type="match status" value="1"/>
</dbReference>
<evidence type="ECO:0000256" key="1">
    <source>
        <dbReference type="ARBA" id="ARBA00004651"/>
    </source>
</evidence>
<dbReference type="Pfam" id="PF13520">
    <property type="entry name" value="AA_permease_2"/>
    <property type="match status" value="1"/>
</dbReference>
<evidence type="ECO:0000256" key="6">
    <source>
        <dbReference type="SAM" id="MobiDB-lite"/>
    </source>
</evidence>
<feature type="transmembrane region" description="Helical" evidence="7">
    <location>
        <begin position="428"/>
        <end position="447"/>
    </location>
</feature>
<dbReference type="EMBL" id="JAEHOH010000014">
    <property type="protein sequence ID" value="MBK0419652.1"/>
    <property type="molecule type" value="Genomic_DNA"/>
</dbReference>
<evidence type="ECO:0000313" key="8">
    <source>
        <dbReference type="EMBL" id="MBK0419652.1"/>
    </source>
</evidence>
<feature type="transmembrane region" description="Helical" evidence="7">
    <location>
        <begin position="350"/>
        <end position="370"/>
    </location>
</feature>
<keyword evidence="2" id="KW-1003">Cell membrane</keyword>
<keyword evidence="3 7" id="KW-0812">Transmembrane</keyword>
<evidence type="ECO:0000256" key="4">
    <source>
        <dbReference type="ARBA" id="ARBA00022989"/>
    </source>
</evidence>
<sequence length="468" mass="48719">MSTDSEAGTGAETSTGADGNAGSSAQPTRLRRAVTGPLLFAFILGDVLGAGVYALMGVLADRVGGMLWAPLLLALVLALLTAGSYAELVTKYPRAGGSAVFAERAFKSPLISFLVGYSMLAAGVTSAAGLAIAFAGDYLRTFVDLPTVPVAIGFLVLVALLNARGIRESMAANVVMTVIEVSGLVVVIAVVGLFVSRGGGDLSRLTEPPQDVSVAGAVLAGAVVAFYSFVGFETSANVIEEVKRPSSTYPRALFAALITAGGVYALIGVASSVALPASELRESSGPLLAVIGATGITVPAWLFSLIALIAVANGALLTMIMASRMAYGMAEQELLPRPLTRLLPRRRTPWVAIAVTTLAAALLTLLGDLATLAETVVILLLLVFMSTNVAVLVLRRDRVSHEHFRVWTFVPVLGVASCVLLFTQQRPIVWLFGAGLLAIGAVLYLISRWSLRRGSTRNAGPGRDPDQV</sequence>
<feature type="transmembrane region" description="Helical" evidence="7">
    <location>
        <begin position="287"/>
        <end position="320"/>
    </location>
</feature>
<keyword evidence="9" id="KW-1185">Reference proteome</keyword>
<feature type="transmembrane region" description="Helical" evidence="7">
    <location>
        <begin position="376"/>
        <end position="394"/>
    </location>
</feature>
<keyword evidence="4 7" id="KW-1133">Transmembrane helix</keyword>
<dbReference type="Gene3D" id="1.20.1740.10">
    <property type="entry name" value="Amino acid/polyamine transporter I"/>
    <property type="match status" value="1"/>
</dbReference>
<feature type="region of interest" description="Disordered" evidence="6">
    <location>
        <begin position="1"/>
        <end position="26"/>
    </location>
</feature>
<feature type="transmembrane region" description="Helical" evidence="7">
    <location>
        <begin position="110"/>
        <end position="136"/>
    </location>
</feature>